<protein>
    <submittedName>
        <fullName evidence="1">Uncharacterized protein</fullName>
    </submittedName>
</protein>
<name>A0AAE0GGG4_9CHLO</name>
<dbReference type="AlphaFoldDB" id="A0AAE0GGG4"/>
<keyword evidence="2" id="KW-1185">Reference proteome</keyword>
<comment type="caution">
    <text evidence="1">The sequence shown here is derived from an EMBL/GenBank/DDBJ whole genome shotgun (WGS) entry which is preliminary data.</text>
</comment>
<gene>
    <name evidence="1" type="ORF">CYMTET_14390</name>
</gene>
<dbReference type="Proteomes" id="UP001190700">
    <property type="component" value="Unassembled WGS sequence"/>
</dbReference>
<evidence type="ECO:0000313" key="2">
    <source>
        <dbReference type="Proteomes" id="UP001190700"/>
    </source>
</evidence>
<organism evidence="1 2">
    <name type="scientific">Cymbomonas tetramitiformis</name>
    <dbReference type="NCBI Taxonomy" id="36881"/>
    <lineage>
        <taxon>Eukaryota</taxon>
        <taxon>Viridiplantae</taxon>
        <taxon>Chlorophyta</taxon>
        <taxon>Pyramimonadophyceae</taxon>
        <taxon>Pyramimonadales</taxon>
        <taxon>Pyramimonadaceae</taxon>
        <taxon>Cymbomonas</taxon>
    </lineage>
</organism>
<accession>A0AAE0GGG4</accession>
<feature type="non-terminal residue" evidence="1">
    <location>
        <position position="114"/>
    </location>
</feature>
<reference evidence="1 2" key="1">
    <citation type="journal article" date="2015" name="Genome Biol. Evol.">
        <title>Comparative Genomics of a Bacterivorous Green Alga Reveals Evolutionary Causalities and Consequences of Phago-Mixotrophic Mode of Nutrition.</title>
        <authorList>
            <person name="Burns J.A."/>
            <person name="Paasch A."/>
            <person name="Narechania A."/>
            <person name="Kim E."/>
        </authorList>
    </citation>
    <scope>NUCLEOTIDE SEQUENCE [LARGE SCALE GENOMIC DNA]</scope>
    <source>
        <strain evidence="1 2">PLY_AMNH</strain>
    </source>
</reference>
<sequence>MCIYLMLKYSDGARLEAISWAALQQPYRGLHVRLVLIYDGIQNATIYEAAAEAANRLDVQSVEIVHCDARFEGNSGAYALPSLPTMYIEGSATPREPLTSDITADGLESVLNHK</sequence>
<evidence type="ECO:0000313" key="1">
    <source>
        <dbReference type="EMBL" id="KAK3277612.1"/>
    </source>
</evidence>
<dbReference type="EMBL" id="LGRX02006009">
    <property type="protein sequence ID" value="KAK3277612.1"/>
    <property type="molecule type" value="Genomic_DNA"/>
</dbReference>
<proteinExistence type="predicted"/>